<dbReference type="PANTHER" id="PTHR30582:SF24">
    <property type="entry name" value="L,D-TRANSPEPTIDASE ERFK_SRFK-RELATED"/>
    <property type="match status" value="1"/>
</dbReference>
<comment type="caution">
    <text evidence="11">The sequence shown here is derived from an EMBL/GenBank/DDBJ whole genome shotgun (WGS) entry which is preliminary data.</text>
</comment>
<evidence type="ECO:0000256" key="8">
    <source>
        <dbReference type="ARBA" id="ARBA00023316"/>
    </source>
</evidence>
<keyword evidence="3" id="KW-0328">Glycosyltransferase</keyword>
<dbReference type="InterPro" id="IPR050979">
    <property type="entry name" value="LD-transpeptidase"/>
</dbReference>
<accession>A0ABT3R7J8</accession>
<feature type="active site" description="Nucleophile" evidence="9">
    <location>
        <position position="163"/>
    </location>
</feature>
<comment type="pathway">
    <text evidence="1 9">Cell wall biogenesis; peptidoglycan biosynthesis.</text>
</comment>
<dbReference type="CDD" id="cd16913">
    <property type="entry name" value="YkuD_like"/>
    <property type="match status" value="1"/>
</dbReference>
<dbReference type="InterPro" id="IPR038063">
    <property type="entry name" value="Transpep_catalytic_dom"/>
</dbReference>
<feature type="domain" description="L,D-TPase catalytic" evidence="10">
    <location>
        <begin position="53"/>
        <end position="187"/>
    </location>
</feature>
<name>A0ABT3R7J8_9HYPH</name>
<evidence type="ECO:0000256" key="1">
    <source>
        <dbReference type="ARBA" id="ARBA00004752"/>
    </source>
</evidence>
<keyword evidence="12" id="KW-1185">Reference proteome</keyword>
<evidence type="ECO:0000256" key="6">
    <source>
        <dbReference type="ARBA" id="ARBA00022960"/>
    </source>
</evidence>
<feature type="active site" description="Proton donor/acceptor" evidence="9">
    <location>
        <position position="147"/>
    </location>
</feature>
<evidence type="ECO:0000313" key="11">
    <source>
        <dbReference type="EMBL" id="MCX2725277.1"/>
    </source>
</evidence>
<evidence type="ECO:0000256" key="2">
    <source>
        <dbReference type="ARBA" id="ARBA00005992"/>
    </source>
</evidence>
<keyword evidence="8 9" id="KW-0961">Cell wall biogenesis/degradation</keyword>
<dbReference type="PROSITE" id="PS52029">
    <property type="entry name" value="LD_TPASE"/>
    <property type="match status" value="1"/>
</dbReference>
<dbReference type="PANTHER" id="PTHR30582">
    <property type="entry name" value="L,D-TRANSPEPTIDASE"/>
    <property type="match status" value="1"/>
</dbReference>
<dbReference type="Proteomes" id="UP001300261">
    <property type="component" value="Unassembled WGS sequence"/>
</dbReference>
<protein>
    <submittedName>
        <fullName evidence="11">L,D-transpeptidase</fullName>
    </submittedName>
</protein>
<keyword evidence="5" id="KW-0378">Hydrolase</keyword>
<gene>
    <name evidence="11" type="ORF">ON753_23455</name>
</gene>
<dbReference type="SUPFAM" id="SSF141523">
    <property type="entry name" value="L,D-transpeptidase catalytic domain-like"/>
    <property type="match status" value="1"/>
</dbReference>
<evidence type="ECO:0000256" key="9">
    <source>
        <dbReference type="PROSITE-ProRule" id="PRU01373"/>
    </source>
</evidence>
<evidence type="ECO:0000256" key="7">
    <source>
        <dbReference type="ARBA" id="ARBA00022984"/>
    </source>
</evidence>
<proteinExistence type="inferred from homology"/>
<evidence type="ECO:0000256" key="4">
    <source>
        <dbReference type="ARBA" id="ARBA00022679"/>
    </source>
</evidence>
<reference evidence="11 12" key="1">
    <citation type="journal article" date="2016" name="Int. J. Syst. Evol. Microbiol.">
        <title>Labrenzia salina sp. nov., isolated from the rhizosphere of the halophyte Arthrocnemum macrostachyum.</title>
        <authorList>
            <person name="Camacho M."/>
            <person name="Redondo-Gomez S."/>
            <person name="Rodriguez-Llorente I."/>
            <person name="Rohde M."/>
            <person name="Sproer C."/>
            <person name="Schumann P."/>
            <person name="Klenk H.P."/>
            <person name="Montero-Calasanz M.D.C."/>
        </authorList>
    </citation>
    <scope>NUCLEOTIDE SEQUENCE [LARGE SCALE GENOMIC DNA]</scope>
    <source>
        <strain evidence="11 12">DSM 29163</strain>
    </source>
</reference>
<evidence type="ECO:0000313" key="12">
    <source>
        <dbReference type="Proteomes" id="UP001300261"/>
    </source>
</evidence>
<keyword evidence="4" id="KW-0808">Transferase</keyword>
<keyword evidence="7 9" id="KW-0573">Peptidoglycan synthesis</keyword>
<keyword evidence="6 9" id="KW-0133">Cell shape</keyword>
<dbReference type="Pfam" id="PF03734">
    <property type="entry name" value="YkuD"/>
    <property type="match status" value="1"/>
</dbReference>
<organism evidence="11 12">
    <name type="scientific">Roseibium salinum</name>
    <dbReference type="NCBI Taxonomy" id="1604349"/>
    <lineage>
        <taxon>Bacteria</taxon>
        <taxon>Pseudomonadati</taxon>
        <taxon>Pseudomonadota</taxon>
        <taxon>Alphaproteobacteria</taxon>
        <taxon>Hyphomicrobiales</taxon>
        <taxon>Stappiaceae</taxon>
        <taxon>Roseibium</taxon>
    </lineage>
</organism>
<dbReference type="Gene3D" id="2.40.440.10">
    <property type="entry name" value="L,D-transpeptidase catalytic domain-like"/>
    <property type="match status" value="1"/>
</dbReference>
<sequence length="199" mass="22601">MMPHTASANAAANAYFTGYRKDNGFQYRTTNFKRIDPVWHRQMVKYFSPEPPGTVVVDTSNHFLYWIWENNTALRYGVGVGREGFQWFGRARIDRKALWPRWVPPPEMRERQPDLPRLVEGGAADNPLGPRALYLYRDGSDLGYRLHGTLEPWSIGRDVSSGCIRMFPEDVVDLYQRCPKGTAVLVLEHLGAGVDADAG</sequence>
<comment type="similarity">
    <text evidence="2">Belongs to the YkuD family.</text>
</comment>
<evidence type="ECO:0000256" key="5">
    <source>
        <dbReference type="ARBA" id="ARBA00022801"/>
    </source>
</evidence>
<dbReference type="EMBL" id="JAPEVI010000003">
    <property type="protein sequence ID" value="MCX2725277.1"/>
    <property type="molecule type" value="Genomic_DNA"/>
</dbReference>
<evidence type="ECO:0000259" key="10">
    <source>
        <dbReference type="PROSITE" id="PS52029"/>
    </source>
</evidence>
<evidence type="ECO:0000256" key="3">
    <source>
        <dbReference type="ARBA" id="ARBA00022676"/>
    </source>
</evidence>
<dbReference type="InterPro" id="IPR005490">
    <property type="entry name" value="LD_TPept_cat_dom"/>
</dbReference>